<name>A0A2P2JJ17_RHIMU</name>
<dbReference type="EMBL" id="GGEC01012986">
    <property type="protein sequence ID" value="MBW93469.1"/>
    <property type="molecule type" value="Transcribed_RNA"/>
</dbReference>
<dbReference type="AlphaFoldDB" id="A0A2P2JJ17"/>
<reference evidence="1" key="1">
    <citation type="submission" date="2018-02" db="EMBL/GenBank/DDBJ databases">
        <title>Rhizophora mucronata_Transcriptome.</title>
        <authorList>
            <person name="Meera S.P."/>
            <person name="Sreeshan A."/>
            <person name="Augustine A."/>
        </authorList>
    </citation>
    <scope>NUCLEOTIDE SEQUENCE</scope>
    <source>
        <tissue evidence="1">Leaf</tissue>
    </source>
</reference>
<sequence length="58" mass="6156">MPAFLLPVAGAIVLFDCSLNKQSSDLIQLSDLTALESICNPVSTVDMHDTADCLLMSS</sequence>
<proteinExistence type="predicted"/>
<organism evidence="1">
    <name type="scientific">Rhizophora mucronata</name>
    <name type="common">Asiatic mangrove</name>
    <dbReference type="NCBI Taxonomy" id="61149"/>
    <lineage>
        <taxon>Eukaryota</taxon>
        <taxon>Viridiplantae</taxon>
        <taxon>Streptophyta</taxon>
        <taxon>Embryophyta</taxon>
        <taxon>Tracheophyta</taxon>
        <taxon>Spermatophyta</taxon>
        <taxon>Magnoliopsida</taxon>
        <taxon>eudicotyledons</taxon>
        <taxon>Gunneridae</taxon>
        <taxon>Pentapetalae</taxon>
        <taxon>rosids</taxon>
        <taxon>fabids</taxon>
        <taxon>Malpighiales</taxon>
        <taxon>Rhizophoraceae</taxon>
        <taxon>Rhizophora</taxon>
    </lineage>
</organism>
<protein>
    <submittedName>
        <fullName evidence="1">Uncharacterized protein</fullName>
    </submittedName>
</protein>
<dbReference type="EMBL" id="GGEC01012985">
    <property type="protein sequence ID" value="MBW93468.1"/>
    <property type="molecule type" value="Transcribed_RNA"/>
</dbReference>
<evidence type="ECO:0000313" key="1">
    <source>
        <dbReference type="EMBL" id="MBW93469.1"/>
    </source>
</evidence>
<accession>A0A2P2JJ17</accession>